<dbReference type="Pfam" id="PF05704">
    <property type="entry name" value="Caps_synth"/>
    <property type="match status" value="1"/>
</dbReference>
<reference evidence="2" key="1">
    <citation type="journal article" date="2020" name="Nature">
        <title>Giant virus diversity and host interactions through global metagenomics.</title>
        <authorList>
            <person name="Schulz F."/>
            <person name="Roux S."/>
            <person name="Paez-Espino D."/>
            <person name="Jungbluth S."/>
            <person name="Walsh D.A."/>
            <person name="Denef V.J."/>
            <person name="McMahon K.D."/>
            <person name="Konstantinidis K.T."/>
            <person name="Eloe-Fadrosh E.A."/>
            <person name="Kyrpides N.C."/>
            <person name="Woyke T."/>
        </authorList>
    </citation>
    <scope>NUCLEOTIDE SEQUENCE</scope>
    <source>
        <strain evidence="2">GVMAG-M-3300023184-16</strain>
    </source>
</reference>
<protein>
    <recommendedName>
        <fullName evidence="3">Capsular polysaccharide synthesis protein</fullName>
    </recommendedName>
</protein>
<keyword evidence="1" id="KW-0812">Transmembrane</keyword>
<dbReference type="PANTHER" id="PTHR32385">
    <property type="entry name" value="MANNOSYL PHOSPHORYLINOSITOL CERAMIDE SYNTHASE"/>
    <property type="match status" value="1"/>
</dbReference>
<dbReference type="InterPro" id="IPR051706">
    <property type="entry name" value="Glycosyltransferase_domain"/>
</dbReference>
<dbReference type="GO" id="GO:0000030">
    <property type="term" value="F:mannosyltransferase activity"/>
    <property type="evidence" value="ECO:0007669"/>
    <property type="project" value="TreeGrafter"/>
</dbReference>
<dbReference type="GO" id="GO:0016020">
    <property type="term" value="C:membrane"/>
    <property type="evidence" value="ECO:0007669"/>
    <property type="project" value="GOC"/>
</dbReference>
<dbReference type="Gene3D" id="3.90.550.20">
    <property type="match status" value="1"/>
</dbReference>
<keyword evidence="1" id="KW-1133">Transmembrane helix</keyword>
<dbReference type="InterPro" id="IPR008441">
    <property type="entry name" value="AfumC-like_glycosyl_Trfase"/>
</dbReference>
<dbReference type="PANTHER" id="PTHR32385:SF15">
    <property type="entry name" value="INOSITOL PHOSPHOCERAMIDE MANNOSYLTRANSFERASE 1"/>
    <property type="match status" value="1"/>
</dbReference>
<evidence type="ECO:0000313" key="2">
    <source>
        <dbReference type="EMBL" id="QHT84187.1"/>
    </source>
</evidence>
<keyword evidence="1" id="KW-0472">Membrane</keyword>
<sequence length="371" mass="42707">MNLWNRIVVLVLCICAGLYILHHVEKFSTNSMANMENKEGMSNANTNTGTDNTDNRTTVTHTTIVAVPDSKGLFEFNHGKSDSSKIPKIIWTFWSDDRRSSTLGSEGPENSVVKSCIDSWKKHNPDYEIHVLTKKNYKKYIYGVPDLDIDIEKMKHSGDFVARFADYVRCIVLSQQGGFWIDASIICHAPLSWVHATQNKTGAEFVGYYIHKGTYLEYTQTSPMIENWFFACVPGSLFMQDWCEEFFRTDEYATIAEYLDNVKEQGVHFNNIHNLASPEYLTMHISAQKVLQRPTDEHKYNLYLFSCCSGPFAYLHDHDWNSAVAVHQLVDTDTCENYYKYPLIKLRGSERTILEQYDDSIRQRAFADEGK</sequence>
<dbReference type="InterPro" id="IPR029044">
    <property type="entry name" value="Nucleotide-diphossugar_trans"/>
</dbReference>
<organism evidence="2">
    <name type="scientific">viral metagenome</name>
    <dbReference type="NCBI Taxonomy" id="1070528"/>
    <lineage>
        <taxon>unclassified sequences</taxon>
        <taxon>metagenomes</taxon>
        <taxon>organismal metagenomes</taxon>
    </lineage>
</organism>
<evidence type="ECO:0000256" key="1">
    <source>
        <dbReference type="SAM" id="Phobius"/>
    </source>
</evidence>
<dbReference type="GO" id="GO:0051999">
    <property type="term" value="P:mannosyl-inositol phosphorylceramide biosynthetic process"/>
    <property type="evidence" value="ECO:0007669"/>
    <property type="project" value="TreeGrafter"/>
</dbReference>
<dbReference type="SUPFAM" id="SSF53448">
    <property type="entry name" value="Nucleotide-diphospho-sugar transferases"/>
    <property type="match status" value="1"/>
</dbReference>
<proteinExistence type="predicted"/>
<dbReference type="EMBL" id="MN740016">
    <property type="protein sequence ID" value="QHT84187.1"/>
    <property type="molecule type" value="Genomic_DNA"/>
</dbReference>
<dbReference type="AlphaFoldDB" id="A0A6C0HV75"/>
<accession>A0A6C0HV75</accession>
<evidence type="ECO:0008006" key="3">
    <source>
        <dbReference type="Google" id="ProtNLM"/>
    </source>
</evidence>
<name>A0A6C0HV75_9ZZZZ</name>
<feature type="transmembrane region" description="Helical" evidence="1">
    <location>
        <begin position="7"/>
        <end position="24"/>
    </location>
</feature>